<dbReference type="SMART" id="SM00066">
    <property type="entry name" value="GAL4"/>
    <property type="match status" value="1"/>
</dbReference>
<feature type="domain" description="Zn(2)-C6 fungal-type" evidence="7">
    <location>
        <begin position="23"/>
        <end position="51"/>
    </location>
</feature>
<dbReference type="InterPro" id="IPR021858">
    <property type="entry name" value="Fun_TF"/>
</dbReference>
<keyword evidence="1" id="KW-0479">Metal-binding</keyword>
<dbReference type="InterPro" id="IPR052360">
    <property type="entry name" value="Transcr_Regulatory_Proteins"/>
</dbReference>
<dbReference type="GeneID" id="93580444"/>
<dbReference type="RefSeq" id="XP_067474943.1">
    <property type="nucleotide sequence ID" value="XM_067627956.1"/>
</dbReference>
<keyword evidence="5" id="KW-0804">Transcription</keyword>
<dbReference type="AlphaFoldDB" id="A0A1L9U7Q8"/>
<evidence type="ECO:0000313" key="8">
    <source>
        <dbReference type="EMBL" id="OJJ67694.1"/>
    </source>
</evidence>
<evidence type="ECO:0000256" key="6">
    <source>
        <dbReference type="ARBA" id="ARBA00023242"/>
    </source>
</evidence>
<evidence type="ECO:0000256" key="2">
    <source>
        <dbReference type="ARBA" id="ARBA00022833"/>
    </source>
</evidence>
<name>A0A1L9U7Q8_ASPBC</name>
<evidence type="ECO:0000259" key="7">
    <source>
        <dbReference type="PROSITE" id="PS50048"/>
    </source>
</evidence>
<keyword evidence="6" id="KW-0539">Nucleus</keyword>
<dbReference type="STRING" id="767769.A0A1L9U7Q8"/>
<sequence length="525" mass="61113">MHKRPTMIITKRRRASGPRSRTGCLTCRIRHVKCDEGKPECYQCKRTGRKCDGYGELRPQNDHQPVSSKPIMTVDHRMVLRPGSKKERHYLYFFHSQTARALSGVFESDLWMRQLPQLSECEPVIRHATAAVSAAHERELALQRNPSLNMERRTANDRFIIHQYNEAIRHLRTYLVSHNPRHDLLLITCFLFVCLEMLNGNHKQALDHLEAGLKIVQKVTERQQVLMITSNPIYQELVNLSLRLNIQLAMNGRPMIAFNVQPTYPQARRSDGSPSWSDIKQAQQALDRLMNRALLFIRSAGYERTDRSHLKPQQLQLSSEFQTWRIALESYAERAANSAKQNRRGILILRTLYLTSWIWVETCLARQETVFDDYNSSFAELVHYARQLIDLEDAIDRKLINCAPDLFTLELRVVTGLYYTATRCRDPIIRREAIRLMHKCTKQEGLWDKRIIVKIVQLVMEMEEENMSSLDVKDRVPADSDRIYETVTSCTKAEDLRSTRQLILLSKPNGPDGGWLTRIRFVEWS</sequence>
<keyword evidence="3" id="KW-0805">Transcription regulation</keyword>
<dbReference type="PANTHER" id="PTHR36206:SF4">
    <property type="entry name" value="HYPOTHETICAL CONSERVED PROTEIN (EUROFUNG)-RELATED"/>
    <property type="match status" value="1"/>
</dbReference>
<evidence type="ECO:0000256" key="4">
    <source>
        <dbReference type="ARBA" id="ARBA00023125"/>
    </source>
</evidence>
<gene>
    <name evidence="8" type="ORF">ASPBRDRAFT_58790</name>
</gene>
<accession>A0A1L9U7Q8</accession>
<reference evidence="9" key="1">
    <citation type="journal article" date="2017" name="Genome Biol.">
        <title>Comparative genomics reveals high biological diversity and specific adaptations in the industrially and medically important fungal genus Aspergillus.</title>
        <authorList>
            <person name="de Vries R.P."/>
            <person name="Riley R."/>
            <person name="Wiebenga A."/>
            <person name="Aguilar-Osorio G."/>
            <person name="Amillis S."/>
            <person name="Uchima C.A."/>
            <person name="Anderluh G."/>
            <person name="Asadollahi M."/>
            <person name="Askin M."/>
            <person name="Barry K."/>
            <person name="Battaglia E."/>
            <person name="Bayram O."/>
            <person name="Benocci T."/>
            <person name="Braus-Stromeyer S.A."/>
            <person name="Caldana C."/>
            <person name="Canovas D."/>
            <person name="Cerqueira G.C."/>
            <person name="Chen F."/>
            <person name="Chen W."/>
            <person name="Choi C."/>
            <person name="Clum A."/>
            <person name="Dos Santos R.A."/>
            <person name="Damasio A.R."/>
            <person name="Diallinas G."/>
            <person name="Emri T."/>
            <person name="Fekete E."/>
            <person name="Flipphi M."/>
            <person name="Freyberg S."/>
            <person name="Gallo A."/>
            <person name="Gournas C."/>
            <person name="Habgood R."/>
            <person name="Hainaut M."/>
            <person name="Harispe M.L."/>
            <person name="Henrissat B."/>
            <person name="Hilden K.S."/>
            <person name="Hope R."/>
            <person name="Hossain A."/>
            <person name="Karabika E."/>
            <person name="Karaffa L."/>
            <person name="Karanyi Z."/>
            <person name="Krasevec N."/>
            <person name="Kuo A."/>
            <person name="Kusch H."/>
            <person name="LaButti K."/>
            <person name="Lagendijk E.L."/>
            <person name="Lapidus A."/>
            <person name="Levasseur A."/>
            <person name="Lindquist E."/>
            <person name="Lipzen A."/>
            <person name="Logrieco A.F."/>
            <person name="MacCabe A."/>
            <person name="Maekelae M.R."/>
            <person name="Malavazi I."/>
            <person name="Melin P."/>
            <person name="Meyer V."/>
            <person name="Mielnichuk N."/>
            <person name="Miskei M."/>
            <person name="Molnar A.P."/>
            <person name="Mule G."/>
            <person name="Ngan C.Y."/>
            <person name="Orejas M."/>
            <person name="Orosz E."/>
            <person name="Ouedraogo J.P."/>
            <person name="Overkamp K.M."/>
            <person name="Park H.-S."/>
            <person name="Perrone G."/>
            <person name="Piumi F."/>
            <person name="Punt P.J."/>
            <person name="Ram A.F."/>
            <person name="Ramon A."/>
            <person name="Rauscher S."/>
            <person name="Record E."/>
            <person name="Riano-Pachon D.M."/>
            <person name="Robert V."/>
            <person name="Roehrig J."/>
            <person name="Ruller R."/>
            <person name="Salamov A."/>
            <person name="Salih N.S."/>
            <person name="Samson R.A."/>
            <person name="Sandor E."/>
            <person name="Sanguinetti M."/>
            <person name="Schuetze T."/>
            <person name="Sepcic K."/>
            <person name="Shelest E."/>
            <person name="Sherlock G."/>
            <person name="Sophianopoulou V."/>
            <person name="Squina F.M."/>
            <person name="Sun H."/>
            <person name="Susca A."/>
            <person name="Todd R.B."/>
            <person name="Tsang A."/>
            <person name="Unkles S.E."/>
            <person name="van de Wiele N."/>
            <person name="van Rossen-Uffink D."/>
            <person name="Oliveira J.V."/>
            <person name="Vesth T.C."/>
            <person name="Visser J."/>
            <person name="Yu J.-H."/>
            <person name="Zhou M."/>
            <person name="Andersen M.R."/>
            <person name="Archer D.B."/>
            <person name="Baker S.E."/>
            <person name="Benoit I."/>
            <person name="Brakhage A.A."/>
            <person name="Braus G.H."/>
            <person name="Fischer R."/>
            <person name="Frisvad J.C."/>
            <person name="Goldman G.H."/>
            <person name="Houbraken J."/>
            <person name="Oakley B."/>
            <person name="Pocsi I."/>
            <person name="Scazzocchio C."/>
            <person name="Seiboth B."/>
            <person name="vanKuyk P.A."/>
            <person name="Wortman J."/>
            <person name="Dyer P.S."/>
            <person name="Grigoriev I.V."/>
        </authorList>
    </citation>
    <scope>NUCLEOTIDE SEQUENCE [LARGE SCALE GENOMIC DNA]</scope>
    <source>
        <strain evidence="9">CBS 101740 / IMI 381727 / IBT 21946</strain>
    </source>
</reference>
<dbReference type="EMBL" id="KV878693">
    <property type="protein sequence ID" value="OJJ67694.1"/>
    <property type="molecule type" value="Genomic_DNA"/>
</dbReference>
<dbReference type="GO" id="GO:0008270">
    <property type="term" value="F:zinc ion binding"/>
    <property type="evidence" value="ECO:0007669"/>
    <property type="project" value="InterPro"/>
</dbReference>
<dbReference type="CDD" id="cd00067">
    <property type="entry name" value="GAL4"/>
    <property type="match status" value="1"/>
</dbReference>
<dbReference type="InterPro" id="IPR036864">
    <property type="entry name" value="Zn2-C6_fun-type_DNA-bd_sf"/>
</dbReference>
<dbReference type="Pfam" id="PF11951">
    <property type="entry name" value="Fungal_trans_2"/>
    <property type="match status" value="1"/>
</dbReference>
<dbReference type="Pfam" id="PF00172">
    <property type="entry name" value="Zn_clus"/>
    <property type="match status" value="1"/>
</dbReference>
<keyword evidence="2" id="KW-0862">Zinc</keyword>
<dbReference type="SUPFAM" id="SSF57701">
    <property type="entry name" value="Zn2/Cys6 DNA-binding domain"/>
    <property type="match status" value="1"/>
</dbReference>
<dbReference type="PROSITE" id="PS50048">
    <property type="entry name" value="ZN2_CY6_FUNGAL_2"/>
    <property type="match status" value="1"/>
</dbReference>
<dbReference type="PANTHER" id="PTHR36206">
    <property type="entry name" value="ASPERCRYPTIN BIOSYNTHESIS CLUSTER-SPECIFIC TRANSCRIPTION REGULATOR ATNN-RELATED"/>
    <property type="match status" value="1"/>
</dbReference>
<dbReference type="VEuPathDB" id="FungiDB:ASPBRDRAFT_58790"/>
<dbReference type="GO" id="GO:0000981">
    <property type="term" value="F:DNA-binding transcription factor activity, RNA polymerase II-specific"/>
    <property type="evidence" value="ECO:0007669"/>
    <property type="project" value="InterPro"/>
</dbReference>
<dbReference type="OrthoDB" id="2593732at2759"/>
<dbReference type="Proteomes" id="UP000184499">
    <property type="component" value="Unassembled WGS sequence"/>
</dbReference>
<organism evidence="8 9">
    <name type="scientific">Aspergillus brasiliensis (strain CBS 101740 / IMI 381727 / IBT 21946)</name>
    <dbReference type="NCBI Taxonomy" id="767769"/>
    <lineage>
        <taxon>Eukaryota</taxon>
        <taxon>Fungi</taxon>
        <taxon>Dikarya</taxon>
        <taxon>Ascomycota</taxon>
        <taxon>Pezizomycotina</taxon>
        <taxon>Eurotiomycetes</taxon>
        <taxon>Eurotiomycetidae</taxon>
        <taxon>Eurotiales</taxon>
        <taxon>Aspergillaceae</taxon>
        <taxon>Aspergillus</taxon>
        <taxon>Aspergillus subgen. Circumdati</taxon>
    </lineage>
</organism>
<dbReference type="GO" id="GO:0003677">
    <property type="term" value="F:DNA binding"/>
    <property type="evidence" value="ECO:0007669"/>
    <property type="project" value="UniProtKB-KW"/>
</dbReference>
<dbReference type="GO" id="GO:0009893">
    <property type="term" value="P:positive regulation of metabolic process"/>
    <property type="evidence" value="ECO:0007669"/>
    <property type="project" value="UniProtKB-ARBA"/>
</dbReference>
<dbReference type="PROSITE" id="PS00463">
    <property type="entry name" value="ZN2_CY6_FUNGAL_1"/>
    <property type="match status" value="1"/>
</dbReference>
<evidence type="ECO:0000256" key="1">
    <source>
        <dbReference type="ARBA" id="ARBA00022723"/>
    </source>
</evidence>
<proteinExistence type="predicted"/>
<dbReference type="InterPro" id="IPR001138">
    <property type="entry name" value="Zn2Cys6_DnaBD"/>
</dbReference>
<evidence type="ECO:0000256" key="3">
    <source>
        <dbReference type="ARBA" id="ARBA00023015"/>
    </source>
</evidence>
<dbReference type="Gene3D" id="4.10.240.10">
    <property type="entry name" value="Zn(2)-C6 fungal-type DNA-binding domain"/>
    <property type="match status" value="1"/>
</dbReference>
<keyword evidence="9" id="KW-1185">Reference proteome</keyword>
<protein>
    <recommendedName>
        <fullName evidence="7">Zn(2)-C6 fungal-type domain-containing protein</fullName>
    </recommendedName>
</protein>
<evidence type="ECO:0000313" key="9">
    <source>
        <dbReference type="Proteomes" id="UP000184499"/>
    </source>
</evidence>
<evidence type="ECO:0000256" key="5">
    <source>
        <dbReference type="ARBA" id="ARBA00023163"/>
    </source>
</evidence>
<dbReference type="OMA" id="CTKQEGL"/>
<keyword evidence="4" id="KW-0238">DNA-binding</keyword>